<dbReference type="PANTHER" id="PTHR44591">
    <property type="entry name" value="STRESS RESPONSE REGULATOR PROTEIN 1"/>
    <property type="match status" value="1"/>
</dbReference>
<dbReference type="Pfam" id="PF00072">
    <property type="entry name" value="Response_reg"/>
    <property type="match status" value="1"/>
</dbReference>
<dbReference type="InterPro" id="IPR001789">
    <property type="entry name" value="Sig_transdc_resp-reg_receiver"/>
</dbReference>
<gene>
    <name evidence="4" type="ORF">QEH59_01990</name>
</gene>
<dbReference type="RefSeq" id="WP_308983685.1">
    <property type="nucleotide sequence ID" value="NZ_JARXIC010000002.1"/>
</dbReference>
<accession>A0ABU1AEI3</accession>
<dbReference type="InterPro" id="IPR011006">
    <property type="entry name" value="CheY-like_superfamily"/>
</dbReference>
<feature type="modified residue" description="4-aspartylphosphate" evidence="2">
    <location>
        <position position="65"/>
    </location>
</feature>
<dbReference type="SUPFAM" id="SSF52172">
    <property type="entry name" value="CheY-like"/>
    <property type="match status" value="1"/>
</dbReference>
<name>A0ABU1AEI3_9BACT</name>
<dbReference type="Gene3D" id="3.40.50.2300">
    <property type="match status" value="1"/>
</dbReference>
<evidence type="ECO:0000256" key="1">
    <source>
        <dbReference type="ARBA" id="ARBA00022553"/>
    </source>
</evidence>
<proteinExistence type="predicted"/>
<evidence type="ECO:0000313" key="5">
    <source>
        <dbReference type="Proteomes" id="UP001243717"/>
    </source>
</evidence>
<keyword evidence="5" id="KW-1185">Reference proteome</keyword>
<reference evidence="4 5" key="1">
    <citation type="submission" date="2023-04" db="EMBL/GenBank/DDBJ databases">
        <title>A novel bacteria isolated from coastal sediment.</title>
        <authorList>
            <person name="Liu X.-J."/>
            <person name="Du Z.-J."/>
        </authorList>
    </citation>
    <scope>NUCLEOTIDE SEQUENCE [LARGE SCALE GENOMIC DNA]</scope>
    <source>
        <strain evidence="4 5">SDUM461004</strain>
    </source>
</reference>
<dbReference type="InterPro" id="IPR050595">
    <property type="entry name" value="Bact_response_regulator"/>
</dbReference>
<dbReference type="EMBL" id="JARXIC010000002">
    <property type="protein sequence ID" value="MDQ8193179.1"/>
    <property type="molecule type" value="Genomic_DNA"/>
</dbReference>
<keyword evidence="1 2" id="KW-0597">Phosphoprotein</keyword>
<dbReference type="SMART" id="SM00448">
    <property type="entry name" value="REC"/>
    <property type="match status" value="1"/>
</dbReference>
<protein>
    <submittedName>
        <fullName evidence="4">Response regulator</fullName>
    </submittedName>
</protein>
<dbReference type="PANTHER" id="PTHR44591:SF3">
    <property type="entry name" value="RESPONSE REGULATORY DOMAIN-CONTAINING PROTEIN"/>
    <property type="match status" value="1"/>
</dbReference>
<evidence type="ECO:0000256" key="2">
    <source>
        <dbReference type="PROSITE-ProRule" id="PRU00169"/>
    </source>
</evidence>
<evidence type="ECO:0000313" key="4">
    <source>
        <dbReference type="EMBL" id="MDQ8193179.1"/>
    </source>
</evidence>
<organism evidence="4 5">
    <name type="scientific">Thalassobacterium sedimentorum</name>
    <dbReference type="NCBI Taxonomy" id="3041258"/>
    <lineage>
        <taxon>Bacteria</taxon>
        <taxon>Pseudomonadati</taxon>
        <taxon>Verrucomicrobiota</taxon>
        <taxon>Opitutia</taxon>
        <taxon>Puniceicoccales</taxon>
        <taxon>Coraliomargaritaceae</taxon>
        <taxon>Thalassobacterium</taxon>
    </lineage>
</organism>
<evidence type="ECO:0000259" key="3">
    <source>
        <dbReference type="PROSITE" id="PS50110"/>
    </source>
</evidence>
<dbReference type="PROSITE" id="PS50110">
    <property type="entry name" value="RESPONSE_REGULATORY"/>
    <property type="match status" value="1"/>
</dbReference>
<feature type="domain" description="Response regulatory" evidence="3">
    <location>
        <begin position="15"/>
        <end position="133"/>
    </location>
</feature>
<comment type="caution">
    <text evidence="4">The sequence shown here is derived from an EMBL/GenBank/DDBJ whole genome shotgun (WGS) entry which is preliminary data.</text>
</comment>
<sequence>MIKLRKNPTAKDARRVLVIDDEPSFTRMVKLNLEDTGNYIVETLNESRKALITAKTFEPEIILLDVVMPEADGGDVALQLRSRQATQHIPIIFVSAMVSQKESKKGFYQSGGEHFLAKPIDKDTLCGAIETVLSTAH</sequence>
<dbReference type="Proteomes" id="UP001243717">
    <property type="component" value="Unassembled WGS sequence"/>
</dbReference>